<reference evidence="2" key="1">
    <citation type="journal article" date="2003" name="Genome Res.">
        <title>The secreted protein discovery initiative (SPDI), a large-scale effort to identify novel human secreted and transmembrane proteins: a bioinformatics assessment.</title>
        <authorList>
            <person name="Clark H.F."/>
            <person name="Gurney A.L."/>
            <person name="Abaya E."/>
            <person name="Baker K."/>
            <person name="Baldwin D."/>
            <person name="Brush J."/>
            <person name="Chen J."/>
            <person name="Chow B."/>
            <person name="Chui C."/>
            <person name="Crowley C."/>
            <person name="Currell B."/>
            <person name="Deuel B."/>
            <person name="Dowd P."/>
            <person name="Eaton D."/>
            <person name="Foster J."/>
            <person name="Grimaldi C."/>
            <person name="Gu Q."/>
            <person name="Hass P.E."/>
            <person name="Heldens S."/>
            <person name="Huang A."/>
            <person name="Kim H.S."/>
            <person name="Klimowski L."/>
            <person name="Jin Y."/>
            <person name="Johnson S."/>
            <person name="Lee J."/>
            <person name="Lewis L."/>
            <person name="Liao D."/>
            <person name="Mark M."/>
            <person name="Robbie E."/>
            <person name="Sanchez C."/>
            <person name="Schoenfeld J."/>
            <person name="Seshagiri S."/>
            <person name="Simmons L."/>
            <person name="Singh J."/>
            <person name="Smith V."/>
            <person name="Stinson J."/>
            <person name="Vagts A."/>
            <person name="Vandlen R."/>
            <person name="Watanabe C."/>
            <person name="Wieand D."/>
            <person name="Woods K."/>
            <person name="Xie M.H."/>
            <person name="Yansura D."/>
            <person name="Yi S."/>
            <person name="Yu G."/>
            <person name="Yuan J."/>
            <person name="Zhang M."/>
            <person name="Zhang Z."/>
            <person name="Goddard A."/>
            <person name="Wood W.I."/>
            <person name="Godowski P."/>
            <person name="Gray A."/>
        </authorList>
    </citation>
    <scope>NUCLEOTIDE SEQUENCE</scope>
</reference>
<accession>Q6UXT5</accession>
<feature type="region of interest" description="Disordered" evidence="1">
    <location>
        <begin position="67"/>
        <end position="98"/>
    </location>
</feature>
<dbReference type="EMBL" id="AY358216">
    <property type="protein sequence ID" value="AAQ88583.1"/>
    <property type="molecule type" value="mRNA"/>
</dbReference>
<feature type="compositionally biased region" description="Basic and acidic residues" evidence="1">
    <location>
        <begin position="88"/>
        <end position="98"/>
    </location>
</feature>
<proteinExistence type="evidence at transcript level"/>
<gene>
    <name evidence="2" type="ORF">UNQ9374</name>
</gene>
<evidence type="ECO:0000313" key="2">
    <source>
        <dbReference type="EMBL" id="AAQ88583.1"/>
    </source>
</evidence>
<organism evidence="2">
    <name type="scientific">Homo sapiens</name>
    <name type="common">Human</name>
    <dbReference type="NCBI Taxonomy" id="9606"/>
    <lineage>
        <taxon>Eukaryota</taxon>
        <taxon>Metazoa</taxon>
        <taxon>Chordata</taxon>
        <taxon>Craniata</taxon>
        <taxon>Vertebrata</taxon>
        <taxon>Euteleostomi</taxon>
        <taxon>Mammalia</taxon>
        <taxon>Eutheria</taxon>
        <taxon>Euarchontoglires</taxon>
        <taxon>Primates</taxon>
        <taxon>Haplorrhini</taxon>
        <taxon>Catarrhini</taxon>
        <taxon>Hominidae</taxon>
        <taxon>Homo</taxon>
    </lineage>
</organism>
<name>Q6UXT5_HUMAN</name>
<dbReference type="AlphaFoldDB" id="Q6UXT5"/>
<sequence length="127" mass="14374">MVCEWMQGSREEGMAPGCCTRAGACLACSCGFLEPAVWGMLAFLEKSHINILGDSYANKDESRKIRLHKGRRPWANPNNKQKPEVLAAEEKPWGPRDPEASVLQAERMIFKREEHIQPPFYSFLVPV</sequence>
<evidence type="ECO:0000256" key="1">
    <source>
        <dbReference type="SAM" id="MobiDB-lite"/>
    </source>
</evidence>
<protein>
    <submittedName>
        <fullName evidence="2">VCEW9374</fullName>
    </submittedName>
</protein>